<name>A0AAC8YNB4_AMIAI</name>
<evidence type="ECO:0000256" key="1">
    <source>
        <dbReference type="SAM" id="Phobius"/>
    </source>
</evidence>
<gene>
    <name evidence="2" type="ORF">AA2016_2256</name>
    <name evidence="3" type="ORF">FHS67_002152</name>
</gene>
<keyword evidence="1" id="KW-0472">Membrane</keyword>
<dbReference type="Proteomes" id="UP000075755">
    <property type="component" value="Chromosome"/>
</dbReference>
<dbReference type="RefSeq" id="WP_067959000.1">
    <property type="nucleotide sequence ID" value="NZ_CP015005.1"/>
</dbReference>
<accession>A0AAC8YNB4</accession>
<feature type="transmembrane region" description="Helical" evidence="1">
    <location>
        <begin position="9"/>
        <end position="31"/>
    </location>
</feature>
<keyword evidence="5" id="KW-1185">Reference proteome</keyword>
<dbReference type="Proteomes" id="UP000577697">
    <property type="component" value="Unassembled WGS sequence"/>
</dbReference>
<evidence type="ECO:0000313" key="3">
    <source>
        <dbReference type="EMBL" id="MBB3705833.1"/>
    </source>
</evidence>
<evidence type="ECO:0000313" key="4">
    <source>
        <dbReference type="Proteomes" id="UP000075755"/>
    </source>
</evidence>
<organism evidence="2 4">
    <name type="scientific">Aminobacter aminovorans</name>
    <name type="common">Chelatobacter heintzii</name>
    <dbReference type="NCBI Taxonomy" id="83263"/>
    <lineage>
        <taxon>Bacteria</taxon>
        <taxon>Pseudomonadati</taxon>
        <taxon>Pseudomonadota</taxon>
        <taxon>Alphaproteobacteria</taxon>
        <taxon>Hyphomicrobiales</taxon>
        <taxon>Phyllobacteriaceae</taxon>
        <taxon>Aminobacter</taxon>
    </lineage>
</organism>
<evidence type="ECO:0000313" key="5">
    <source>
        <dbReference type="Proteomes" id="UP000577697"/>
    </source>
</evidence>
<dbReference type="AlphaFoldDB" id="A0AAC8YNB4"/>
<sequence>MVGGRTSTVVFYAACIIFGIVFAFLVMDWYFDAADLCGKGESTGECVREWFGAWSGYIAAAAAGITLFALYDQIKEQRKQTEFTVGDTLPAMNVVPDLDDVEQIVVRVVNWNRRGVIFLGMNVNGLGPAAKHSVMELKMDGRTVPDWGNPYLRGWENRQESPPVAQFKVAATVDEKLVRKWPDKTSVDVYLQIIDTKHRNEKLTGWLHPEGADHGEAH</sequence>
<protein>
    <submittedName>
        <fullName evidence="2">Uncharacterized protein</fullName>
    </submittedName>
</protein>
<evidence type="ECO:0000313" key="2">
    <source>
        <dbReference type="EMBL" id="AMS41184.1"/>
    </source>
</evidence>
<dbReference type="EMBL" id="CP015005">
    <property type="protein sequence ID" value="AMS41184.1"/>
    <property type="molecule type" value="Genomic_DNA"/>
</dbReference>
<keyword evidence="1" id="KW-0812">Transmembrane</keyword>
<dbReference type="EMBL" id="JACICB010000007">
    <property type="protein sequence ID" value="MBB3705833.1"/>
    <property type="molecule type" value="Genomic_DNA"/>
</dbReference>
<reference evidence="2 4" key="1">
    <citation type="submission" date="2016-03" db="EMBL/GenBank/DDBJ databases">
        <title>Complete genome of Aminobacter aminovorans KCTC 2477.</title>
        <authorList>
            <person name="Kim K.M."/>
        </authorList>
    </citation>
    <scope>NUCLEOTIDE SEQUENCE [LARGE SCALE GENOMIC DNA]</scope>
    <source>
        <strain evidence="2 4">KCTC 2477</strain>
    </source>
</reference>
<keyword evidence="1" id="KW-1133">Transmembrane helix</keyword>
<dbReference type="KEGG" id="aak:AA2016_2256"/>
<feature type="transmembrane region" description="Helical" evidence="1">
    <location>
        <begin position="51"/>
        <end position="71"/>
    </location>
</feature>
<proteinExistence type="predicted"/>
<reference evidence="3 5" key="2">
    <citation type="submission" date="2020-08" db="EMBL/GenBank/DDBJ databases">
        <title>Genomic Encyclopedia of Type Strains, Phase IV (KMG-IV): sequencing the most valuable type-strain genomes for metagenomic binning, comparative biology and taxonomic classification.</title>
        <authorList>
            <person name="Goeker M."/>
        </authorList>
    </citation>
    <scope>NUCLEOTIDE SEQUENCE [LARGE SCALE GENOMIC DNA]</scope>
    <source>
        <strain evidence="3 5">DSM 10368</strain>
    </source>
</reference>